<comment type="similarity">
    <text evidence="7">Belongs to the transglycosylase MltG family.</text>
</comment>
<keyword evidence="4 7" id="KW-0472">Membrane</keyword>
<comment type="caution">
    <text evidence="8">The sequence shown here is derived from an EMBL/GenBank/DDBJ whole genome shotgun (WGS) entry which is preliminary data.</text>
</comment>
<gene>
    <name evidence="7" type="primary">mltG</name>
    <name evidence="8" type="ORF">E9998_04480</name>
</gene>
<evidence type="ECO:0000313" key="8">
    <source>
        <dbReference type="EMBL" id="THV30649.1"/>
    </source>
</evidence>
<dbReference type="OrthoDB" id="9814591at2"/>
<evidence type="ECO:0000256" key="3">
    <source>
        <dbReference type="ARBA" id="ARBA00022989"/>
    </source>
</evidence>
<keyword evidence="9" id="KW-1185">Reference proteome</keyword>
<keyword evidence="3 7" id="KW-1133">Transmembrane helix</keyword>
<dbReference type="InterPro" id="IPR003770">
    <property type="entry name" value="MLTG-like"/>
</dbReference>
<feature type="site" description="Important for catalytic activity" evidence="7">
    <location>
        <position position="259"/>
    </location>
</feature>
<dbReference type="GO" id="GO:0009252">
    <property type="term" value="P:peptidoglycan biosynthetic process"/>
    <property type="evidence" value="ECO:0007669"/>
    <property type="project" value="UniProtKB-UniRule"/>
</dbReference>
<evidence type="ECO:0000313" key="9">
    <source>
        <dbReference type="Proteomes" id="UP000305792"/>
    </source>
</evidence>
<keyword evidence="5 7" id="KW-0456">Lyase</keyword>
<evidence type="ECO:0000256" key="1">
    <source>
        <dbReference type="ARBA" id="ARBA00022475"/>
    </source>
</evidence>
<organism evidence="8 9">
    <name type="scientific">Glycomyces paridis</name>
    <dbReference type="NCBI Taxonomy" id="2126555"/>
    <lineage>
        <taxon>Bacteria</taxon>
        <taxon>Bacillati</taxon>
        <taxon>Actinomycetota</taxon>
        <taxon>Actinomycetes</taxon>
        <taxon>Glycomycetales</taxon>
        <taxon>Glycomycetaceae</taxon>
        <taxon>Glycomyces</taxon>
    </lineage>
</organism>
<comment type="subcellular location">
    <subcellularLocation>
        <location evidence="7">Cell membrane</location>
        <topology evidence="7">Single-pass membrane protein</topology>
    </subcellularLocation>
</comment>
<dbReference type="GO" id="GO:0008932">
    <property type="term" value="F:lytic endotransglycosylase activity"/>
    <property type="evidence" value="ECO:0007669"/>
    <property type="project" value="UniProtKB-UniRule"/>
</dbReference>
<evidence type="ECO:0000256" key="7">
    <source>
        <dbReference type="HAMAP-Rule" id="MF_02065"/>
    </source>
</evidence>
<dbReference type="HAMAP" id="MF_02065">
    <property type="entry name" value="MltG"/>
    <property type="match status" value="1"/>
</dbReference>
<comment type="catalytic activity">
    <reaction evidence="7">
        <text>a peptidoglycan chain = a peptidoglycan chain with N-acetyl-1,6-anhydromuramyl-[peptide] at the reducing end + a peptidoglycan chain with N-acetylglucosamine at the non-reducing end.</text>
        <dbReference type="EC" id="4.2.2.29"/>
    </reaction>
</comment>
<dbReference type="PANTHER" id="PTHR30518">
    <property type="entry name" value="ENDOLYTIC MUREIN TRANSGLYCOSYLASE"/>
    <property type="match status" value="1"/>
</dbReference>
<dbReference type="EMBL" id="STGX01000003">
    <property type="protein sequence ID" value="THV30649.1"/>
    <property type="molecule type" value="Genomic_DNA"/>
</dbReference>
<sequence>MLGDFRSEDEHARAPRSHRRKDSGKALIAMTLVVALFGILGVGGWWAYNNVLKDYFVAEDYTGEGNGTEVTVIVEEGWFVADIANHLESVGVVASAKAFLNASEDDGNAGEGIQPGTYLMQEEMSAATALGLLTDPENRIVNGFTVVEGKTSFEIYAELSEKYGIPVEDFEAVAEDPVALGVPEFWYENFETDQIVSIEGFLFPSTYEFDEGATAEDMLGAMVAKFNSVIEEIGFVDAAAALDVEPWMALQVASIIQAESGIAEDDAKIATVMYNRLYADGAVDELGCNCLGSEAIWNYGREFEGLDPIPSGEMTGDEMSDESNRWAATVQAGYYPTAIGNPGQAALEGAVNPEDDTWLYFVTAYQDGRAIFSDTYAEHQDATDVARENGIQ</sequence>
<evidence type="ECO:0000256" key="6">
    <source>
        <dbReference type="ARBA" id="ARBA00023316"/>
    </source>
</evidence>
<keyword evidence="2 7" id="KW-0812">Transmembrane</keyword>
<dbReference type="PANTHER" id="PTHR30518:SF2">
    <property type="entry name" value="ENDOLYTIC MUREIN TRANSGLYCOSYLASE"/>
    <property type="match status" value="1"/>
</dbReference>
<keyword evidence="6 7" id="KW-0961">Cell wall biogenesis/degradation</keyword>
<dbReference type="GO" id="GO:0005886">
    <property type="term" value="C:plasma membrane"/>
    <property type="evidence" value="ECO:0007669"/>
    <property type="project" value="UniProtKB-SubCell"/>
</dbReference>
<comment type="function">
    <text evidence="7">Functions as a peptidoglycan terminase that cleaves nascent peptidoglycan strands endolytically to terminate their elongation.</text>
</comment>
<protein>
    <recommendedName>
        <fullName evidence="7">Endolytic murein transglycosylase</fullName>
        <ecNumber evidence="7">4.2.2.29</ecNumber>
    </recommendedName>
    <alternativeName>
        <fullName evidence="7">Peptidoglycan lytic transglycosylase</fullName>
    </alternativeName>
    <alternativeName>
        <fullName evidence="7">Peptidoglycan polymerization terminase</fullName>
    </alternativeName>
</protein>
<dbReference type="EC" id="4.2.2.29" evidence="7"/>
<dbReference type="Gene3D" id="3.30.1490.480">
    <property type="entry name" value="Endolytic murein transglycosylase"/>
    <property type="match status" value="1"/>
</dbReference>
<evidence type="ECO:0000256" key="2">
    <source>
        <dbReference type="ARBA" id="ARBA00022692"/>
    </source>
</evidence>
<dbReference type="GO" id="GO:0071555">
    <property type="term" value="P:cell wall organization"/>
    <property type="evidence" value="ECO:0007669"/>
    <property type="project" value="UniProtKB-KW"/>
</dbReference>
<evidence type="ECO:0000256" key="5">
    <source>
        <dbReference type="ARBA" id="ARBA00023239"/>
    </source>
</evidence>
<feature type="transmembrane region" description="Helical" evidence="7">
    <location>
        <begin position="26"/>
        <end position="48"/>
    </location>
</feature>
<dbReference type="RefSeq" id="WP_136528513.1">
    <property type="nucleotide sequence ID" value="NZ_STGX01000003.1"/>
</dbReference>
<reference evidence="8 9" key="1">
    <citation type="journal article" date="2018" name="Int. J. Syst. Evol. Microbiol.">
        <title>Glycomyces paridis sp. nov., isolated from the medicinal plant Paris polyphylla.</title>
        <authorList>
            <person name="Fang X.M."/>
            <person name="Bai J.L."/>
            <person name="Su J."/>
            <person name="Zhao L.L."/>
            <person name="Liu H.Y."/>
            <person name="Ma B.P."/>
            <person name="Zhang Y.Q."/>
            <person name="Yu L.Y."/>
        </authorList>
    </citation>
    <scope>NUCLEOTIDE SEQUENCE [LARGE SCALE GENOMIC DNA]</scope>
    <source>
        <strain evidence="8 9">CPCC 204357</strain>
    </source>
</reference>
<dbReference type="Pfam" id="PF02618">
    <property type="entry name" value="YceG"/>
    <property type="match status" value="1"/>
</dbReference>
<name>A0A4S8PPY5_9ACTN</name>
<evidence type="ECO:0000256" key="4">
    <source>
        <dbReference type="ARBA" id="ARBA00023136"/>
    </source>
</evidence>
<proteinExistence type="inferred from homology"/>
<accession>A0A4S8PPY5</accession>
<dbReference type="Proteomes" id="UP000305792">
    <property type="component" value="Unassembled WGS sequence"/>
</dbReference>
<keyword evidence="1 7" id="KW-1003">Cell membrane</keyword>
<dbReference type="AlphaFoldDB" id="A0A4S8PPY5"/>